<reference evidence="2" key="1">
    <citation type="journal article" date="2022" name="Mol. Ecol. Resour.">
        <title>The genomes of chicory, endive, great burdock and yacon provide insights into Asteraceae palaeo-polyploidization history and plant inulin production.</title>
        <authorList>
            <person name="Fan W."/>
            <person name="Wang S."/>
            <person name="Wang H."/>
            <person name="Wang A."/>
            <person name="Jiang F."/>
            <person name="Liu H."/>
            <person name="Zhao H."/>
            <person name="Xu D."/>
            <person name="Zhang Y."/>
        </authorList>
    </citation>
    <scope>NUCLEOTIDE SEQUENCE [LARGE SCALE GENOMIC DNA]</scope>
    <source>
        <strain evidence="2">cv. Yunnan</strain>
    </source>
</reference>
<name>A0ACB9I6C8_9ASTR</name>
<comment type="caution">
    <text evidence="1">The sequence shown here is derived from an EMBL/GenBank/DDBJ whole genome shotgun (WGS) entry which is preliminary data.</text>
</comment>
<keyword evidence="2" id="KW-1185">Reference proteome</keyword>
<reference evidence="1 2" key="2">
    <citation type="journal article" date="2022" name="Mol. Ecol. Resour.">
        <title>The genomes of chicory, endive, great burdock and yacon provide insights into Asteraceae paleo-polyploidization history and plant inulin production.</title>
        <authorList>
            <person name="Fan W."/>
            <person name="Wang S."/>
            <person name="Wang H."/>
            <person name="Wang A."/>
            <person name="Jiang F."/>
            <person name="Liu H."/>
            <person name="Zhao H."/>
            <person name="Xu D."/>
            <person name="Zhang Y."/>
        </authorList>
    </citation>
    <scope>NUCLEOTIDE SEQUENCE [LARGE SCALE GENOMIC DNA]</scope>
    <source>
        <strain evidence="2">cv. Yunnan</strain>
        <tissue evidence="1">Leaves</tissue>
    </source>
</reference>
<evidence type="ECO:0000313" key="1">
    <source>
        <dbReference type="EMBL" id="KAI3803342.1"/>
    </source>
</evidence>
<proteinExistence type="predicted"/>
<dbReference type="Proteomes" id="UP001056120">
    <property type="component" value="Linkage Group LG10"/>
</dbReference>
<gene>
    <name evidence="1" type="ORF">L1987_31493</name>
</gene>
<evidence type="ECO:0000313" key="2">
    <source>
        <dbReference type="Proteomes" id="UP001056120"/>
    </source>
</evidence>
<dbReference type="EMBL" id="CM042027">
    <property type="protein sequence ID" value="KAI3803342.1"/>
    <property type="molecule type" value="Genomic_DNA"/>
</dbReference>
<sequence length="146" mass="16152">MWTIVFFYGFRIALGVLLQPEQENSFTNAAYILWLSLFFWIVFRARGFAKKMFEACLAIVAKIRHGHNVAEDNCLVSDRVFRDCSRNQAGFERSTVFLYGEGDICSGGCGGGGECGDGKRVEKEEEAIFVCELSGGGGGAFDFSQM</sequence>
<organism evidence="1 2">
    <name type="scientific">Smallanthus sonchifolius</name>
    <dbReference type="NCBI Taxonomy" id="185202"/>
    <lineage>
        <taxon>Eukaryota</taxon>
        <taxon>Viridiplantae</taxon>
        <taxon>Streptophyta</taxon>
        <taxon>Embryophyta</taxon>
        <taxon>Tracheophyta</taxon>
        <taxon>Spermatophyta</taxon>
        <taxon>Magnoliopsida</taxon>
        <taxon>eudicotyledons</taxon>
        <taxon>Gunneridae</taxon>
        <taxon>Pentapetalae</taxon>
        <taxon>asterids</taxon>
        <taxon>campanulids</taxon>
        <taxon>Asterales</taxon>
        <taxon>Asteraceae</taxon>
        <taxon>Asteroideae</taxon>
        <taxon>Heliantheae alliance</taxon>
        <taxon>Millerieae</taxon>
        <taxon>Smallanthus</taxon>
    </lineage>
</organism>
<protein>
    <submittedName>
        <fullName evidence="1">Uncharacterized protein</fullName>
    </submittedName>
</protein>
<accession>A0ACB9I6C8</accession>